<dbReference type="PRINTS" id="PR00111">
    <property type="entry name" value="ABHYDROLASE"/>
</dbReference>
<dbReference type="AlphaFoldDB" id="A0A939HC85"/>
<evidence type="ECO:0000313" key="3">
    <source>
        <dbReference type="EMBL" id="MBO1268179.1"/>
    </source>
</evidence>
<reference evidence="3" key="1">
    <citation type="submission" date="2021-03" db="EMBL/GenBank/DDBJ databases">
        <title>A new species, PO-11, isolated from a karst cave deposit.</title>
        <authorList>
            <person name="Zhaoxiaoyong W."/>
        </authorList>
    </citation>
    <scope>NUCLEOTIDE SEQUENCE</scope>
    <source>
        <strain evidence="3">PO-11</strain>
    </source>
</reference>
<dbReference type="EMBL" id="JAFNLL010000018">
    <property type="protein sequence ID" value="MBO1268179.1"/>
    <property type="molecule type" value="Genomic_DNA"/>
</dbReference>
<dbReference type="GO" id="GO:0016020">
    <property type="term" value="C:membrane"/>
    <property type="evidence" value="ECO:0007669"/>
    <property type="project" value="TreeGrafter"/>
</dbReference>
<evidence type="ECO:0000259" key="2">
    <source>
        <dbReference type="Pfam" id="PF00561"/>
    </source>
</evidence>
<gene>
    <name evidence="3" type="ORF">J1902_09360</name>
</gene>
<dbReference type="InterPro" id="IPR000073">
    <property type="entry name" value="AB_hydrolase_1"/>
</dbReference>
<sequence length="274" mass="29409">MTRVRVNGVDLYYEERGNGVPILGIHGTPSSAVLWEDAAVELAKHGRCITYDRRGFHRSAPPVSFDRIDLLEHVDDAAALLASLHAGPAVVIGRSTGGEIALGFAHHFPDKVKALVLLEPALFTIDPDAAAWASELRRRVLMKSGADPSSAAETVVRDALGDETWESFPDELKAMFSGTSPAVLAEMRGHGLDLSEDPLDLGEDELAGIRRPTLIISAEDSPAACRLVNARLSGALPYTETVFVPGGHLINPAHPAVLAFIDRITARPSSWEQS</sequence>
<name>A0A939HC85_9MICC</name>
<dbReference type="Gene3D" id="3.40.50.1820">
    <property type="entry name" value="alpha/beta hydrolase"/>
    <property type="match status" value="1"/>
</dbReference>
<dbReference type="Pfam" id="PF00561">
    <property type="entry name" value="Abhydrolase_1"/>
    <property type="match status" value="1"/>
</dbReference>
<dbReference type="RefSeq" id="WP_207615984.1">
    <property type="nucleotide sequence ID" value="NZ_JAFNLL010000018.1"/>
</dbReference>
<keyword evidence="4" id="KW-1185">Reference proteome</keyword>
<protein>
    <submittedName>
        <fullName evidence="3">Alpha/beta hydrolase</fullName>
    </submittedName>
</protein>
<keyword evidence="1 3" id="KW-0378">Hydrolase</keyword>
<dbReference type="InterPro" id="IPR029058">
    <property type="entry name" value="AB_hydrolase_fold"/>
</dbReference>
<evidence type="ECO:0000256" key="1">
    <source>
        <dbReference type="ARBA" id="ARBA00022801"/>
    </source>
</evidence>
<organism evidence="3 4">
    <name type="scientific">Arthrobacter cavernae</name>
    <dbReference type="NCBI Taxonomy" id="2817681"/>
    <lineage>
        <taxon>Bacteria</taxon>
        <taxon>Bacillati</taxon>
        <taxon>Actinomycetota</taxon>
        <taxon>Actinomycetes</taxon>
        <taxon>Micrococcales</taxon>
        <taxon>Micrococcaceae</taxon>
        <taxon>Arthrobacter</taxon>
    </lineage>
</organism>
<dbReference type="PANTHER" id="PTHR43798:SF31">
    <property type="entry name" value="AB HYDROLASE SUPERFAMILY PROTEIN YCLE"/>
    <property type="match status" value="1"/>
</dbReference>
<dbReference type="InterPro" id="IPR050266">
    <property type="entry name" value="AB_hydrolase_sf"/>
</dbReference>
<accession>A0A939HC85</accession>
<feature type="domain" description="AB hydrolase-1" evidence="2">
    <location>
        <begin position="21"/>
        <end position="251"/>
    </location>
</feature>
<comment type="caution">
    <text evidence="3">The sequence shown here is derived from an EMBL/GenBank/DDBJ whole genome shotgun (WGS) entry which is preliminary data.</text>
</comment>
<evidence type="ECO:0000313" key="4">
    <source>
        <dbReference type="Proteomes" id="UP000664164"/>
    </source>
</evidence>
<dbReference type="PANTHER" id="PTHR43798">
    <property type="entry name" value="MONOACYLGLYCEROL LIPASE"/>
    <property type="match status" value="1"/>
</dbReference>
<dbReference type="GO" id="GO:0016787">
    <property type="term" value="F:hydrolase activity"/>
    <property type="evidence" value="ECO:0007669"/>
    <property type="project" value="UniProtKB-KW"/>
</dbReference>
<dbReference type="SUPFAM" id="SSF53474">
    <property type="entry name" value="alpha/beta-Hydrolases"/>
    <property type="match status" value="1"/>
</dbReference>
<proteinExistence type="predicted"/>
<dbReference type="Proteomes" id="UP000664164">
    <property type="component" value="Unassembled WGS sequence"/>
</dbReference>